<accession>A0A328B612</accession>
<name>A0A328B612_9CAUL</name>
<keyword evidence="2" id="KW-1185">Reference proteome</keyword>
<reference evidence="1 2" key="1">
    <citation type="submission" date="2018-05" db="EMBL/GenBank/DDBJ databases">
        <authorList>
            <person name="Lanie J.A."/>
            <person name="Ng W.-L."/>
            <person name="Kazmierczak K.M."/>
            <person name="Andrzejewski T.M."/>
            <person name="Davidsen T.M."/>
            <person name="Wayne K.J."/>
            <person name="Tettelin H."/>
            <person name="Glass J.I."/>
            <person name="Rusch D."/>
            <person name="Podicherti R."/>
            <person name="Tsui H.-C.T."/>
            <person name="Winkler M.E."/>
        </authorList>
    </citation>
    <scope>NUCLEOTIDE SEQUENCE [LARGE SCALE GENOMIC DNA]</scope>
    <source>
        <strain evidence="1 2">BUT-10</strain>
    </source>
</reference>
<dbReference type="EMBL" id="QFYS01000014">
    <property type="protein sequence ID" value="RAK62035.1"/>
    <property type="molecule type" value="Genomic_DNA"/>
</dbReference>
<evidence type="ECO:0000313" key="1">
    <source>
        <dbReference type="EMBL" id="RAK62035.1"/>
    </source>
</evidence>
<proteinExistence type="predicted"/>
<gene>
    <name evidence="1" type="ORF">DJ019_20170</name>
</gene>
<dbReference type="Proteomes" id="UP000249524">
    <property type="component" value="Unassembled WGS sequence"/>
</dbReference>
<organism evidence="1 2">
    <name type="scientific">Phenylobacterium kunshanense</name>
    <dbReference type="NCBI Taxonomy" id="1445034"/>
    <lineage>
        <taxon>Bacteria</taxon>
        <taxon>Pseudomonadati</taxon>
        <taxon>Pseudomonadota</taxon>
        <taxon>Alphaproteobacteria</taxon>
        <taxon>Caulobacterales</taxon>
        <taxon>Caulobacteraceae</taxon>
        <taxon>Phenylobacterium</taxon>
    </lineage>
</organism>
<dbReference type="AlphaFoldDB" id="A0A328B612"/>
<evidence type="ECO:0000313" key="2">
    <source>
        <dbReference type="Proteomes" id="UP000249524"/>
    </source>
</evidence>
<dbReference type="RefSeq" id="WP_111278601.1">
    <property type="nucleotide sequence ID" value="NZ_QFYS01000014.1"/>
</dbReference>
<comment type="caution">
    <text evidence="1">The sequence shown here is derived from an EMBL/GenBank/DDBJ whole genome shotgun (WGS) entry which is preliminary data.</text>
</comment>
<dbReference type="OrthoDB" id="4556323at2"/>
<sequence>MDVLVVRGPMYHSPGDENAFNTWLKRIGAVSRVQSRGADLHIQLRPGRLTADELREFRALFHRYGMDTSEIEALSQR</sequence>
<protein>
    <submittedName>
        <fullName evidence="1">Uncharacterized protein</fullName>
    </submittedName>
</protein>